<evidence type="ECO:0000256" key="1">
    <source>
        <dbReference type="SAM" id="MobiDB-lite"/>
    </source>
</evidence>
<dbReference type="AlphaFoldDB" id="A0A0D7K4Z9"/>
<evidence type="ECO:0000313" key="2">
    <source>
        <dbReference type="EMBL" id="KJA09052.1"/>
    </source>
</evidence>
<comment type="caution">
    <text evidence="2">The sequence shown here is derived from an EMBL/GenBank/DDBJ whole genome shotgun (WGS) entry which is preliminary data.</text>
</comment>
<evidence type="ECO:0000313" key="3">
    <source>
        <dbReference type="Proteomes" id="UP000032566"/>
    </source>
</evidence>
<feature type="region of interest" description="Disordered" evidence="1">
    <location>
        <begin position="23"/>
        <end position="51"/>
    </location>
</feature>
<organism evidence="2 3">
    <name type="scientific">Acidovorax temperans</name>
    <dbReference type="NCBI Taxonomy" id="80878"/>
    <lineage>
        <taxon>Bacteria</taxon>
        <taxon>Pseudomonadati</taxon>
        <taxon>Pseudomonadota</taxon>
        <taxon>Betaproteobacteria</taxon>
        <taxon>Burkholderiales</taxon>
        <taxon>Comamonadaceae</taxon>
        <taxon>Acidovorax</taxon>
    </lineage>
</organism>
<dbReference type="EMBL" id="JXYQ01000073">
    <property type="protein sequence ID" value="KJA09052.1"/>
    <property type="molecule type" value="Genomic_DNA"/>
</dbReference>
<dbReference type="RefSeq" id="WP_044402135.1">
    <property type="nucleotide sequence ID" value="NZ_JXYQ01000073.1"/>
</dbReference>
<dbReference type="STRING" id="80878.RP29_18380"/>
<dbReference type="OrthoDB" id="8821172at2"/>
<dbReference type="PATRIC" id="fig|80878.5.peg.3640"/>
<dbReference type="Proteomes" id="UP000032566">
    <property type="component" value="Unassembled WGS sequence"/>
</dbReference>
<name>A0A0D7K4Z9_9BURK</name>
<proteinExistence type="predicted"/>
<sequence length="94" mass="9549">MNNTQNPLNAAPKLLNAFQSVRPRGENKPSASAAPANVGRAPMKLPGSMPRVLDRNGKVNASLAPRAYGSISIEGSAAGAASAAKRAAIVKDGL</sequence>
<keyword evidence="3" id="KW-1185">Reference proteome</keyword>
<protein>
    <submittedName>
        <fullName evidence="2">Uncharacterized protein</fullName>
    </submittedName>
</protein>
<accession>A0A0D7K4Z9</accession>
<gene>
    <name evidence="2" type="ORF">RP29_18380</name>
</gene>
<reference evidence="2 3" key="1">
    <citation type="submission" date="2014-12" db="EMBL/GenBank/DDBJ databases">
        <title>Isolation of bacteria from lake water.</title>
        <authorList>
            <person name="Sheng K.-Y."/>
            <person name="Chin P.-S."/>
            <person name="Chan K.-G."/>
            <person name="Tan G.S."/>
        </authorList>
    </citation>
    <scope>NUCLEOTIDE SEQUENCE [LARGE SCALE GENOMIC DNA]</scope>
    <source>
        <strain evidence="2 3">KY4</strain>
    </source>
</reference>